<evidence type="ECO:0000313" key="2">
    <source>
        <dbReference type="EMBL" id="MDQ0392888.1"/>
    </source>
</evidence>
<feature type="region of interest" description="Disordered" evidence="1">
    <location>
        <begin position="55"/>
        <end position="83"/>
    </location>
</feature>
<evidence type="ECO:0008006" key="4">
    <source>
        <dbReference type="Google" id="ProtNLM"/>
    </source>
</evidence>
<evidence type="ECO:0000313" key="3">
    <source>
        <dbReference type="Proteomes" id="UP001237448"/>
    </source>
</evidence>
<reference evidence="2 3" key="1">
    <citation type="submission" date="2023-07" db="EMBL/GenBank/DDBJ databases">
        <title>Genomic Encyclopedia of Type Strains, Phase IV (KMG-IV): sequencing the most valuable type-strain genomes for metagenomic binning, comparative biology and taxonomic classification.</title>
        <authorList>
            <person name="Goeker M."/>
        </authorList>
    </citation>
    <scope>NUCLEOTIDE SEQUENCE [LARGE SCALE GENOMIC DNA]</scope>
    <source>
        <strain evidence="2 3">DSM 5896</strain>
    </source>
</reference>
<dbReference type="Proteomes" id="UP001237448">
    <property type="component" value="Unassembled WGS sequence"/>
</dbReference>
<gene>
    <name evidence="2" type="ORF">J3R73_002680</name>
</gene>
<dbReference type="RefSeq" id="WP_307427502.1">
    <property type="nucleotide sequence ID" value="NZ_JAUSVK010000001.1"/>
</dbReference>
<protein>
    <recommendedName>
        <fullName evidence="4">Secreted protein</fullName>
    </recommendedName>
</protein>
<keyword evidence="3" id="KW-1185">Reference proteome</keyword>
<comment type="caution">
    <text evidence="2">The sequence shown here is derived from an EMBL/GenBank/DDBJ whole genome shotgun (WGS) entry which is preliminary data.</text>
</comment>
<name>A0ABU0FE52_9HYPH</name>
<sequence length="83" mass="9360">MMGIRLLTSLAAVALIAKLVDDNRRLRQELDYRKAREQALDLAIIRAAGANTRDVPQVDDREVDETLEDSFPASDPPSFNTRY</sequence>
<evidence type="ECO:0000256" key="1">
    <source>
        <dbReference type="SAM" id="MobiDB-lite"/>
    </source>
</evidence>
<proteinExistence type="predicted"/>
<accession>A0ABU0FE52</accession>
<organism evidence="2 3">
    <name type="scientific">Labrys monachus</name>
    <dbReference type="NCBI Taxonomy" id="217067"/>
    <lineage>
        <taxon>Bacteria</taxon>
        <taxon>Pseudomonadati</taxon>
        <taxon>Pseudomonadota</taxon>
        <taxon>Alphaproteobacteria</taxon>
        <taxon>Hyphomicrobiales</taxon>
        <taxon>Xanthobacteraceae</taxon>
        <taxon>Labrys</taxon>
    </lineage>
</organism>
<dbReference type="EMBL" id="JAUSVK010000001">
    <property type="protein sequence ID" value="MDQ0392888.1"/>
    <property type="molecule type" value="Genomic_DNA"/>
</dbReference>